<dbReference type="GO" id="GO:0006869">
    <property type="term" value="P:lipid transport"/>
    <property type="evidence" value="ECO:0007669"/>
    <property type="project" value="UniProtKB-KW"/>
</dbReference>
<comment type="similarity">
    <text evidence="5">Belongs to the OSBP family.</text>
</comment>
<keyword evidence="1 6" id="KW-0813">Transport</keyword>
<feature type="repeat" description="ANK" evidence="4">
    <location>
        <begin position="79"/>
        <end position="111"/>
    </location>
</feature>
<dbReference type="PROSITE" id="PS50297">
    <property type="entry name" value="ANK_REP_REGION"/>
    <property type="match status" value="3"/>
</dbReference>
<dbReference type="InterPro" id="IPR018494">
    <property type="entry name" value="Oxysterol-bd_CS"/>
</dbReference>
<dbReference type="InterPro" id="IPR000648">
    <property type="entry name" value="Oxysterol-bd"/>
</dbReference>
<feature type="region of interest" description="Disordered" evidence="7">
    <location>
        <begin position="576"/>
        <end position="609"/>
    </location>
</feature>
<dbReference type="GO" id="GO:0005886">
    <property type="term" value="C:plasma membrane"/>
    <property type="evidence" value="ECO:0007669"/>
    <property type="project" value="TreeGrafter"/>
</dbReference>
<feature type="compositionally biased region" description="Low complexity" evidence="7">
    <location>
        <begin position="523"/>
        <end position="543"/>
    </location>
</feature>
<feature type="compositionally biased region" description="Polar residues" evidence="7">
    <location>
        <begin position="860"/>
        <end position="869"/>
    </location>
</feature>
<dbReference type="Pfam" id="PF13857">
    <property type="entry name" value="Ank_5"/>
    <property type="match status" value="1"/>
</dbReference>
<evidence type="ECO:0000256" key="7">
    <source>
        <dbReference type="SAM" id="MobiDB-lite"/>
    </source>
</evidence>
<keyword evidence="10" id="KW-1185">Reference proteome</keyword>
<dbReference type="PROSITE" id="PS01013">
    <property type="entry name" value="OSBP"/>
    <property type="match status" value="1"/>
</dbReference>
<feature type="repeat" description="ANK" evidence="4">
    <location>
        <begin position="46"/>
        <end position="78"/>
    </location>
</feature>
<evidence type="ECO:0000259" key="8">
    <source>
        <dbReference type="PROSITE" id="PS50003"/>
    </source>
</evidence>
<reference evidence="9 10" key="1">
    <citation type="submission" date="2019-07" db="EMBL/GenBank/DDBJ databases">
        <title>Draft genome assembly of a fouling barnacle, Amphibalanus amphitrite (Darwin, 1854): The first reference genome for Thecostraca.</title>
        <authorList>
            <person name="Kim W."/>
        </authorList>
    </citation>
    <scope>NUCLEOTIDE SEQUENCE [LARGE SCALE GENOMIC DNA]</scope>
    <source>
        <strain evidence="9">SNU_AA5</strain>
        <tissue evidence="9">Soma without cirri and trophi</tissue>
    </source>
</reference>
<evidence type="ECO:0000256" key="4">
    <source>
        <dbReference type="PROSITE-ProRule" id="PRU00023"/>
    </source>
</evidence>
<keyword evidence="2 6" id="KW-0445">Lipid transport</keyword>
<feature type="region of interest" description="Disordered" evidence="7">
    <location>
        <begin position="513"/>
        <end position="550"/>
    </location>
</feature>
<dbReference type="Gene3D" id="2.40.160.120">
    <property type="match status" value="1"/>
</dbReference>
<dbReference type="InterPro" id="IPR036770">
    <property type="entry name" value="Ankyrin_rpt-contain_sf"/>
</dbReference>
<dbReference type="InterPro" id="IPR037239">
    <property type="entry name" value="OSBP_sf"/>
</dbReference>
<dbReference type="SUPFAM" id="SSF48403">
    <property type="entry name" value="Ankyrin repeat"/>
    <property type="match status" value="1"/>
</dbReference>
<dbReference type="EMBL" id="VIIS01000573">
    <property type="protein sequence ID" value="KAF0307415.1"/>
    <property type="molecule type" value="Genomic_DNA"/>
</dbReference>
<evidence type="ECO:0000256" key="1">
    <source>
        <dbReference type="ARBA" id="ARBA00022448"/>
    </source>
</evidence>
<dbReference type="PANTHER" id="PTHR10972">
    <property type="entry name" value="OXYSTEROL-BINDING PROTEIN-RELATED"/>
    <property type="match status" value="1"/>
</dbReference>
<evidence type="ECO:0000256" key="3">
    <source>
        <dbReference type="ARBA" id="ARBA00023121"/>
    </source>
</evidence>
<evidence type="ECO:0000313" key="10">
    <source>
        <dbReference type="Proteomes" id="UP000440578"/>
    </source>
</evidence>
<proteinExistence type="inferred from homology"/>
<dbReference type="FunFam" id="3.30.70.3490:FF:000015">
    <property type="entry name" value="Oxysterol-binding protein"/>
    <property type="match status" value="1"/>
</dbReference>
<dbReference type="SMART" id="SM00233">
    <property type="entry name" value="PH"/>
    <property type="match status" value="1"/>
</dbReference>
<dbReference type="GO" id="GO:0032934">
    <property type="term" value="F:sterol binding"/>
    <property type="evidence" value="ECO:0007669"/>
    <property type="project" value="TreeGrafter"/>
</dbReference>
<dbReference type="GO" id="GO:0005829">
    <property type="term" value="C:cytosol"/>
    <property type="evidence" value="ECO:0007669"/>
    <property type="project" value="TreeGrafter"/>
</dbReference>
<dbReference type="Pfam" id="PF01237">
    <property type="entry name" value="Oxysterol_BP"/>
    <property type="match status" value="1"/>
</dbReference>
<evidence type="ECO:0000256" key="6">
    <source>
        <dbReference type="RuleBase" id="RU003845"/>
    </source>
</evidence>
<keyword evidence="3" id="KW-0446">Lipid-binding</keyword>
<dbReference type="GO" id="GO:0097038">
    <property type="term" value="C:perinuclear endoplasmic reticulum"/>
    <property type="evidence" value="ECO:0007669"/>
    <property type="project" value="TreeGrafter"/>
</dbReference>
<dbReference type="SUPFAM" id="SSF144000">
    <property type="entry name" value="Oxysterol-binding protein-like"/>
    <property type="match status" value="1"/>
</dbReference>
<accession>A0A6A4WKL7</accession>
<feature type="compositionally biased region" description="Acidic residues" evidence="7">
    <location>
        <begin position="513"/>
        <end position="522"/>
    </location>
</feature>
<name>A0A6A4WKL7_AMPAM</name>
<dbReference type="EMBL" id="VIIS01000573">
    <property type="protein sequence ID" value="KAF0307416.1"/>
    <property type="molecule type" value="Genomic_DNA"/>
</dbReference>
<feature type="repeat" description="ANK" evidence="4">
    <location>
        <begin position="174"/>
        <end position="206"/>
    </location>
</feature>
<dbReference type="PANTHER" id="PTHR10972:SF209">
    <property type="entry name" value="OXYSTEROL-BINDING PROTEIN"/>
    <property type="match status" value="1"/>
</dbReference>
<evidence type="ECO:0000256" key="2">
    <source>
        <dbReference type="ARBA" id="ARBA00023055"/>
    </source>
</evidence>
<dbReference type="Gene3D" id="3.30.70.3490">
    <property type="match status" value="1"/>
</dbReference>
<dbReference type="AlphaFoldDB" id="A0A6A4WKL7"/>
<dbReference type="PROSITE" id="PS50088">
    <property type="entry name" value="ANK_REPEAT"/>
    <property type="match status" value="3"/>
</dbReference>
<evidence type="ECO:0000313" key="9">
    <source>
        <dbReference type="EMBL" id="KAF0307415.1"/>
    </source>
</evidence>
<comment type="caution">
    <text evidence="9">The sequence shown here is derived from an EMBL/GenBank/DDBJ whole genome shotgun (WGS) entry which is preliminary data.</text>
</comment>
<feature type="region of interest" description="Disordered" evidence="7">
    <location>
        <begin position="900"/>
        <end position="925"/>
    </location>
</feature>
<dbReference type="InterPro" id="IPR001849">
    <property type="entry name" value="PH_domain"/>
</dbReference>
<feature type="region of interest" description="Disordered" evidence="7">
    <location>
        <begin position="857"/>
        <end position="887"/>
    </location>
</feature>
<dbReference type="Gene3D" id="2.30.29.30">
    <property type="entry name" value="Pleckstrin-homology domain (PH domain)/Phosphotyrosine-binding domain (PTB)"/>
    <property type="match status" value="1"/>
</dbReference>
<dbReference type="InterPro" id="IPR002110">
    <property type="entry name" value="Ankyrin_rpt"/>
</dbReference>
<dbReference type="Pfam" id="PF00169">
    <property type="entry name" value="PH"/>
    <property type="match status" value="1"/>
</dbReference>
<dbReference type="PROSITE" id="PS50003">
    <property type="entry name" value="PH_DOMAIN"/>
    <property type="match status" value="1"/>
</dbReference>
<dbReference type="SUPFAM" id="SSF50729">
    <property type="entry name" value="PH domain-like"/>
    <property type="match status" value="1"/>
</dbReference>
<dbReference type="SMART" id="SM00248">
    <property type="entry name" value="ANK"/>
    <property type="match status" value="3"/>
</dbReference>
<keyword evidence="4" id="KW-0040">ANK repeat</keyword>
<feature type="domain" description="PH" evidence="8">
    <location>
        <begin position="236"/>
        <end position="336"/>
    </location>
</feature>
<dbReference type="Pfam" id="PF12796">
    <property type="entry name" value="Ank_2"/>
    <property type="match status" value="1"/>
</dbReference>
<evidence type="ECO:0000256" key="5">
    <source>
        <dbReference type="RuleBase" id="RU003844"/>
    </source>
</evidence>
<dbReference type="InterPro" id="IPR011993">
    <property type="entry name" value="PH-like_dom_sf"/>
</dbReference>
<dbReference type="Proteomes" id="UP000440578">
    <property type="component" value="Unassembled WGS sequence"/>
</dbReference>
<protein>
    <recommendedName>
        <fullName evidence="6">Oxysterol-binding protein</fullName>
    </recommendedName>
</protein>
<dbReference type="Gene3D" id="1.25.40.20">
    <property type="entry name" value="Ankyrin repeat-containing domain"/>
    <property type="match status" value="2"/>
</dbReference>
<dbReference type="OrthoDB" id="416222at2759"/>
<dbReference type="FunFam" id="2.40.160.120:FF:000005">
    <property type="entry name" value="Oxysterol-binding protein"/>
    <property type="match status" value="1"/>
</dbReference>
<gene>
    <name evidence="9" type="primary">OSBPL1A_1</name>
    <name evidence="9" type="ORF">FJT64_021254</name>
</gene>
<organism evidence="9 10">
    <name type="scientific">Amphibalanus amphitrite</name>
    <name type="common">Striped barnacle</name>
    <name type="synonym">Balanus amphitrite</name>
    <dbReference type="NCBI Taxonomy" id="1232801"/>
    <lineage>
        <taxon>Eukaryota</taxon>
        <taxon>Metazoa</taxon>
        <taxon>Ecdysozoa</taxon>
        <taxon>Arthropoda</taxon>
        <taxon>Crustacea</taxon>
        <taxon>Multicrustacea</taxon>
        <taxon>Cirripedia</taxon>
        <taxon>Thoracica</taxon>
        <taxon>Thoracicalcarea</taxon>
        <taxon>Balanomorpha</taxon>
        <taxon>Balanoidea</taxon>
        <taxon>Balanidae</taxon>
        <taxon>Amphibalaninae</taxon>
        <taxon>Amphibalanus</taxon>
    </lineage>
</organism>
<sequence length="1052" mass="117745">MEESEETLLRECRLGNVEEVQTLLEARATDPDSLDINCKGRSKHFLDQTALHLATYFGHTRVVELLLEHGADINAVNQCGDTPLHKAAHIGHEELVLLLLKHGASVSVVNGDGRLAAAVSSDPYISSLLRAAAGTERRLRQQRLLRAASDGLTTTVDRMLKEPQPPNINCQDDQGNTCLHVAAYRGHKAMAVLLLENGIDTTIRNSQGQLAVDLTQDEQMRQVLGVLPVRRLQRTAVRCEGPLVRRHRFTGWKPVWAVLERGVLTYFGCRADASSGVRRKEFRYLDGARVAAGESPEGATMVLQFNNGTMHRLRCDDGDDRVSRQKWMNALQEHIEFSSYYIRQGPAGLQDPDEQELLKPLGSMQDAMQSAKAQEQLLREHLQQITMLLKAVQAGQETEPHTLLLLEKLQATSDSVPPPSIPQKLQATSDSASHMVTSLSHCLALFTQQEEVRQLQVRQERERCRVLEQSLHVLATEHHQLELTLQQSLALETPSAAADRLLDCTVTSEDEFFDADDDDTGDDLTLTSCSTPSGSTPPTLNGSSGTGRDDSLLSLQSAGRDDSLLSLQSAASSLTVVSSEGGRYRRPRARLPRTVSRPAPGPGRTRLPHEQVTSDNFSVWSVLKSAVGKELTKITMPVVFNEPLSFLQRVSEYMEYAHLLQAADRETDSVSRMQYVAAFAVSGLACNWERLGKPFNPLLGETFELHRSGFRMVCEQVSHHPPVSAFHAEADDVFRFHGSIQPKLKFWGRSVEIQPRGVLTVELPGHDEVYTWSNVNCCVHNVIVGKLWIEQYGTMEITNHRTGDTCCIRFKEAGWIHKELHRLEGFIYDNTKTKQRFLYGKWTDFLRSADMQSYEEYEKNNTGNNSRTGAETDAKTAPGSAQGPRGMLSMLNSISVSPFKAQNEAPAESPSQPEDGAGGVPRCASDYSIDVPNSLTLWEADPRPAHSHKYYHFTAFAMSLNELEPGMELCPTDCRLRPDIRALEEGNLDLAASEKHRLEEKQRETRKIRAKRKEEWEARYFKRCSNPHVKVEDWLFTGTYWDERLDAAIDIF</sequence>